<evidence type="ECO:0000259" key="6">
    <source>
        <dbReference type="PROSITE" id="PS50089"/>
    </source>
</evidence>
<dbReference type="GO" id="GO:0008270">
    <property type="term" value="F:zinc ion binding"/>
    <property type="evidence" value="ECO:0007669"/>
    <property type="project" value="UniProtKB-KW"/>
</dbReference>
<feature type="domain" description="RING-type" evidence="6">
    <location>
        <begin position="775"/>
        <end position="810"/>
    </location>
</feature>
<dbReference type="InterPro" id="IPR001841">
    <property type="entry name" value="Znf_RING"/>
</dbReference>
<evidence type="ECO:0000313" key="7">
    <source>
        <dbReference type="Proteomes" id="UP001165740"/>
    </source>
</evidence>
<evidence type="ECO:0000313" key="8">
    <source>
        <dbReference type="RefSeq" id="XP_055887889.1"/>
    </source>
</evidence>
<dbReference type="InterPro" id="IPR050784">
    <property type="entry name" value="IAP"/>
</dbReference>
<accession>A0A9W3AKY3</accession>
<dbReference type="GO" id="GO:0005634">
    <property type="term" value="C:nucleus"/>
    <property type="evidence" value="ECO:0007669"/>
    <property type="project" value="TreeGrafter"/>
</dbReference>
<dbReference type="Proteomes" id="UP001165740">
    <property type="component" value="Chromosome 6"/>
</dbReference>
<dbReference type="Pfam" id="PF00653">
    <property type="entry name" value="BIR"/>
    <property type="match status" value="2"/>
</dbReference>
<keyword evidence="2 4" id="KW-0479">Metal-binding</keyword>
<dbReference type="InterPro" id="IPR011029">
    <property type="entry name" value="DEATH-like_dom_sf"/>
</dbReference>
<evidence type="ECO:0000313" key="9">
    <source>
        <dbReference type="RefSeq" id="XP_055887890.1"/>
    </source>
</evidence>
<dbReference type="RefSeq" id="XP_055887891.1">
    <property type="nucleotide sequence ID" value="XM_056031916.1"/>
</dbReference>
<dbReference type="SMART" id="SM00238">
    <property type="entry name" value="BIR"/>
    <property type="match status" value="1"/>
</dbReference>
<dbReference type="GeneID" id="106052937"/>
<dbReference type="SUPFAM" id="SSF57924">
    <property type="entry name" value="Inhibitor of apoptosis (IAP) repeat"/>
    <property type="match status" value="2"/>
</dbReference>
<dbReference type="PROSITE" id="PS50089">
    <property type="entry name" value="ZF_RING_2"/>
    <property type="match status" value="1"/>
</dbReference>
<dbReference type="CDD" id="cd00022">
    <property type="entry name" value="BIR"/>
    <property type="match status" value="1"/>
</dbReference>
<dbReference type="PANTHER" id="PTHR10044:SF139">
    <property type="entry name" value="DEATH-ASSOCIATED INHIBITOR OF APOPTOSIS 2"/>
    <property type="match status" value="1"/>
</dbReference>
<feature type="compositionally biased region" description="Low complexity" evidence="5">
    <location>
        <begin position="233"/>
        <end position="249"/>
    </location>
</feature>
<dbReference type="PROSITE" id="PS50143">
    <property type="entry name" value="BIR_REPEAT_2"/>
    <property type="match status" value="2"/>
</dbReference>
<name>A0A9W3AKY3_BIOGL</name>
<proteinExistence type="inferred from homology"/>
<evidence type="ECO:0000256" key="2">
    <source>
        <dbReference type="ARBA" id="ARBA00022771"/>
    </source>
</evidence>
<feature type="region of interest" description="Disordered" evidence="5">
    <location>
        <begin position="226"/>
        <end position="257"/>
    </location>
</feature>
<evidence type="ECO:0000256" key="1">
    <source>
        <dbReference type="ARBA" id="ARBA00006672"/>
    </source>
</evidence>
<dbReference type="PANTHER" id="PTHR10044">
    <property type="entry name" value="INHIBITOR OF APOPTOSIS"/>
    <property type="match status" value="1"/>
</dbReference>
<protein>
    <submittedName>
        <fullName evidence="8 9">Uncharacterized protein LOC106052937</fullName>
    </submittedName>
</protein>
<comment type="similarity">
    <text evidence="1">Belongs to the IAP family.</text>
</comment>
<dbReference type="RefSeq" id="XP_055887889.1">
    <property type="nucleotide sequence ID" value="XM_056031914.1"/>
</dbReference>
<dbReference type="Gene3D" id="1.10.533.10">
    <property type="entry name" value="Death Domain, Fas"/>
    <property type="match status" value="1"/>
</dbReference>
<keyword evidence="2 4" id="KW-0863">Zinc-finger</keyword>
<organism evidence="7 10">
    <name type="scientific">Biomphalaria glabrata</name>
    <name type="common">Bloodfluke planorb</name>
    <name type="synonym">Freshwater snail</name>
    <dbReference type="NCBI Taxonomy" id="6526"/>
    <lineage>
        <taxon>Eukaryota</taxon>
        <taxon>Metazoa</taxon>
        <taxon>Spiralia</taxon>
        <taxon>Lophotrochozoa</taxon>
        <taxon>Mollusca</taxon>
        <taxon>Gastropoda</taxon>
        <taxon>Heterobranchia</taxon>
        <taxon>Euthyneura</taxon>
        <taxon>Panpulmonata</taxon>
        <taxon>Hygrophila</taxon>
        <taxon>Lymnaeoidea</taxon>
        <taxon>Planorbidae</taxon>
        <taxon>Biomphalaria</taxon>
    </lineage>
</organism>
<keyword evidence="3" id="KW-0862">Zinc</keyword>
<evidence type="ECO:0000313" key="10">
    <source>
        <dbReference type="RefSeq" id="XP_055887891.1"/>
    </source>
</evidence>
<dbReference type="AlphaFoldDB" id="A0A9W3AKY3"/>
<dbReference type="GO" id="GO:0005737">
    <property type="term" value="C:cytoplasm"/>
    <property type="evidence" value="ECO:0007669"/>
    <property type="project" value="TreeGrafter"/>
</dbReference>
<dbReference type="GO" id="GO:0051726">
    <property type="term" value="P:regulation of cell cycle"/>
    <property type="evidence" value="ECO:0007669"/>
    <property type="project" value="TreeGrafter"/>
</dbReference>
<dbReference type="RefSeq" id="XP_055887890.1">
    <property type="nucleotide sequence ID" value="XM_056031915.1"/>
</dbReference>
<dbReference type="Gene3D" id="1.10.1170.10">
    <property type="entry name" value="Inhibitor Of Apoptosis Protein (2mihbC-IAP-1), Chain A"/>
    <property type="match status" value="3"/>
</dbReference>
<evidence type="ECO:0000256" key="3">
    <source>
        <dbReference type="ARBA" id="ARBA00022833"/>
    </source>
</evidence>
<dbReference type="InterPro" id="IPR001370">
    <property type="entry name" value="BIR_rpt"/>
</dbReference>
<dbReference type="Pfam" id="PF13920">
    <property type="entry name" value="zf-C3HC4_3"/>
    <property type="match status" value="1"/>
</dbReference>
<keyword evidence="7" id="KW-1185">Reference proteome</keyword>
<reference evidence="8 9" key="1">
    <citation type="submission" date="2025-04" db="UniProtKB">
        <authorList>
            <consortium name="RefSeq"/>
        </authorList>
    </citation>
    <scope>IDENTIFICATION</scope>
</reference>
<evidence type="ECO:0000256" key="4">
    <source>
        <dbReference type="PROSITE-ProRule" id="PRU00175"/>
    </source>
</evidence>
<dbReference type="OrthoDB" id="8196455at2759"/>
<evidence type="ECO:0000256" key="5">
    <source>
        <dbReference type="SAM" id="MobiDB-lite"/>
    </source>
</evidence>
<sequence>MTNEFNTSYFHRLASFKPLSLNDFTVSWLSLARHGYYYTGHDFEIECQACGTKVDICEDNSNFQDELKHNRGCHFNKADWWTEEELTGLRAHAVAASNTSKVIEFDGESNKPAYSQNYIKGTFSSDDATASSNILGCVITNSHDDIKDTSLPSDDTESSNKPVCVTTDSHNEIKETIFPSDEVSEALTYDEASGALTYDDFSEAYTYDDTSLASFSLSETYTGSEAQKKRMMSTSSSSSRSSGYHSDTSNESETSPSECTFINASLADDYDFPDLFSPEFLWFNSSKKVNVSDLNGQDCDKNPGHFAYFPWISLKLEQIPSAFRVSEMSDLLKLMGELTVRITVSTTSKLRPSEGLTRINGCKARIGTGFAIEHACHVKKSHGSEQSKYKHIKRWLKLGRKKDIGYVYIQTSRHLVFNDEEAQNAVVDFFYDTLDAKDVITLEGKFLMVSSTAGDNQCLLVCECPDLGFIHKINQLQRELVGVAHRLPLKAKKRMSKKMFIIHHPHGGPKVLSYGDYVRLKYRFNIKGKCRATLTKLTANEQVPEELSMYRKALFYATDTCPGSCGAPILTFFSRPPDVNNIINYKLDLWTHTGVETTHKLGVSVLKVCTLDDIYQLRPEGAQGGRLSITVEDSEDEDSLGNQMVNSPVYKVLNAPCHPEYSLFHIRLDSYVEWTYMPSPYSLASNGFFYTGETDCVRCFQCGLGLRSWKQGDDVLTQHEKFRPTCPFLMSLAKRRLNASTEAIAIADSDVSSSEDADIQLLESENRTLKQRLICKICSKSEIKDVFLPCGELYACSECSKLLTHCPSCKKQILATVTIYLT</sequence>
<gene>
    <name evidence="8 9 10" type="primary">LOC106052937</name>
</gene>